<reference evidence="2 3" key="1">
    <citation type="submission" date="2015-09" db="EMBL/GenBank/DDBJ databases">
        <authorList>
            <person name="Jackson K.R."/>
            <person name="Lunt B.L."/>
            <person name="Fisher J.N.B."/>
            <person name="Gardner A.V."/>
            <person name="Bailey M.E."/>
            <person name="Deus L.M."/>
            <person name="Earl A.S."/>
            <person name="Gibby P.D."/>
            <person name="Hartmann K.A."/>
            <person name="Liu J.E."/>
            <person name="Manci A.M."/>
            <person name="Nielsen D.A."/>
            <person name="Solomon M.B."/>
            <person name="Breakwell D.P."/>
            <person name="Burnett S.H."/>
            <person name="Grose J.H."/>
        </authorList>
    </citation>
    <scope>NUCLEOTIDE SEQUENCE [LARGE SCALE GENOMIC DNA]</scope>
    <source>
        <strain evidence="2 3">2789STDY5608636</strain>
    </source>
</reference>
<dbReference type="RefSeq" id="WP_082149543.1">
    <property type="nucleotide sequence ID" value="NZ_CAJGUP010000223.1"/>
</dbReference>
<sequence>MAGLLFKTPPFRTEGAGGYLLRLDDSNKLQVRDLAELGVAFDTAALFRQGLIPAQGIDPELWSWIDHVSELRSSKLRVWNVKYSRFCPECLREEPTWLAEWELCYYDACVKHKVWMVDLCSSCGECVSWGRPQMLRCKCGADLRSEPTSEAPSGVINLAAALASKLSDRRKPLCDLKPLRHLDLDQSQRLVRFLGTHLDPGGMRKTAKIHNAARMEMSWPVSSVAAAILGDWPKAFHDQLSAIQKMAANKKQGLSKTFERTYRYIYRGLPPTVYRDVHAAFEQWVAEFWRGGVARRNRRLADTLISQVQWTSAKAAAHRLGVTQGRIRRLVAEGILDGDESVSSAGRRFLMVRLDQVSALSSAEFTEMDLTTATEQLGLGKIRLRELVRLLFPNAYRAPSQKGSTQWRIRRGDVDAYLAIGLGLPEITVPEESQVSLSHVLRYWTWSDDEVVELVEAVRDGTLVLEGLLPEGTGLARWTFDRKTLQLWRQQRTPALANWFSIPKVAELLGMNQEAAYWLVRHGFLKAEPLMPKRGCGARVTRSEVERFRQDYVFATEIAEALKTRSTKVVRTLAEMGMNPASSRGLEKCGKVFYARTREIEDWLVTLGVQLPSMDRG</sequence>
<name>A0A0M9I695_9BORD</name>
<evidence type="ECO:0000259" key="1">
    <source>
        <dbReference type="Pfam" id="PF06527"/>
    </source>
</evidence>
<dbReference type="InterPro" id="IPR009492">
    <property type="entry name" value="TniQ"/>
</dbReference>
<dbReference type="AlphaFoldDB" id="A0A0M9I695"/>
<dbReference type="Pfam" id="PF06527">
    <property type="entry name" value="TniQ"/>
    <property type="match status" value="1"/>
</dbReference>
<organism evidence="2 3">
    <name type="scientific">Bordetella pseudohinzii</name>
    <dbReference type="NCBI Taxonomy" id="1331258"/>
    <lineage>
        <taxon>Bacteria</taxon>
        <taxon>Pseudomonadati</taxon>
        <taxon>Pseudomonadota</taxon>
        <taxon>Betaproteobacteria</taxon>
        <taxon>Burkholderiales</taxon>
        <taxon>Alcaligenaceae</taxon>
        <taxon>Bordetella</taxon>
    </lineage>
</organism>
<feature type="domain" description="TniQ" evidence="1">
    <location>
        <begin position="67"/>
        <end position="114"/>
    </location>
</feature>
<protein>
    <submittedName>
        <fullName evidence="2">DNA binding domain, excisionase family</fullName>
    </submittedName>
</protein>
<accession>A0A0M9I695</accession>
<dbReference type="EMBL" id="CYTV01000003">
    <property type="protein sequence ID" value="CUI65721.1"/>
    <property type="molecule type" value="Genomic_DNA"/>
</dbReference>
<evidence type="ECO:0000313" key="3">
    <source>
        <dbReference type="Proteomes" id="UP000053096"/>
    </source>
</evidence>
<proteinExistence type="predicted"/>
<dbReference type="OrthoDB" id="9036115at2"/>
<dbReference type="Proteomes" id="UP000053096">
    <property type="component" value="Unassembled WGS sequence"/>
</dbReference>
<evidence type="ECO:0000313" key="2">
    <source>
        <dbReference type="EMBL" id="CUI65721.1"/>
    </source>
</evidence>
<gene>
    <name evidence="2" type="ORF">ERS370011_01639</name>
</gene>